<proteinExistence type="predicted"/>
<dbReference type="Proteomes" id="UP000018948">
    <property type="component" value="Unassembled WGS sequence"/>
</dbReference>
<evidence type="ECO:0000313" key="3">
    <source>
        <dbReference type="Proteomes" id="UP000018948"/>
    </source>
</evidence>
<sequence length="72" mass="7816">MLLDVLFPDAFSQIFWMIFMAVTVIPVCLIPTLKEASSVALVGCLGTIIADVVGVSILEWEMRGHPSIPTPD</sequence>
<reference evidence="2 3" key="1">
    <citation type="submission" date="2013-11" db="EMBL/GenBank/DDBJ databases">
        <title>The Genome Sequence of Phytophthora parasitica P10297.</title>
        <authorList>
            <consortium name="The Broad Institute Genomics Platform"/>
            <person name="Russ C."/>
            <person name="Tyler B."/>
            <person name="Panabieres F."/>
            <person name="Shan W."/>
            <person name="Tripathy S."/>
            <person name="Grunwald N."/>
            <person name="Machado M."/>
            <person name="Johnson C.S."/>
            <person name="Walker B."/>
            <person name="Young S.K."/>
            <person name="Zeng Q."/>
            <person name="Gargeya S."/>
            <person name="Fitzgerald M."/>
            <person name="Haas B."/>
            <person name="Abouelleil A."/>
            <person name="Allen A.W."/>
            <person name="Alvarado L."/>
            <person name="Arachchi H.M."/>
            <person name="Berlin A.M."/>
            <person name="Chapman S.B."/>
            <person name="Gainer-Dewar J."/>
            <person name="Goldberg J."/>
            <person name="Griggs A."/>
            <person name="Gujja S."/>
            <person name="Hansen M."/>
            <person name="Howarth C."/>
            <person name="Imamovic A."/>
            <person name="Ireland A."/>
            <person name="Larimer J."/>
            <person name="McCowan C."/>
            <person name="Murphy C."/>
            <person name="Pearson M."/>
            <person name="Poon T.W."/>
            <person name="Priest M."/>
            <person name="Roberts A."/>
            <person name="Saif S."/>
            <person name="Shea T."/>
            <person name="Sisk P."/>
            <person name="Sykes S."/>
            <person name="Wortman J."/>
            <person name="Nusbaum C."/>
            <person name="Birren B."/>
        </authorList>
    </citation>
    <scope>NUCLEOTIDE SEQUENCE [LARGE SCALE GENOMIC DNA]</scope>
    <source>
        <strain evidence="2 3">P10297</strain>
    </source>
</reference>
<feature type="transmembrane region" description="Helical" evidence="1">
    <location>
        <begin position="39"/>
        <end position="58"/>
    </location>
</feature>
<feature type="non-terminal residue" evidence="2">
    <location>
        <position position="72"/>
    </location>
</feature>
<organism evidence="2 3">
    <name type="scientific">Phytophthora nicotianae P10297</name>
    <dbReference type="NCBI Taxonomy" id="1317064"/>
    <lineage>
        <taxon>Eukaryota</taxon>
        <taxon>Sar</taxon>
        <taxon>Stramenopiles</taxon>
        <taxon>Oomycota</taxon>
        <taxon>Peronosporomycetes</taxon>
        <taxon>Peronosporales</taxon>
        <taxon>Peronosporaceae</taxon>
        <taxon>Phytophthora</taxon>
    </lineage>
</organism>
<comment type="caution">
    <text evidence="2">The sequence shown here is derived from an EMBL/GenBank/DDBJ whole genome shotgun (WGS) entry which is preliminary data.</text>
</comment>
<name>W2YLG1_PHYNI</name>
<gene>
    <name evidence="2" type="ORF">F442_16188</name>
</gene>
<dbReference type="OrthoDB" id="40134at2759"/>
<keyword evidence="1" id="KW-1133">Transmembrane helix</keyword>
<evidence type="ECO:0000256" key="1">
    <source>
        <dbReference type="SAM" id="Phobius"/>
    </source>
</evidence>
<evidence type="ECO:0000313" key="2">
    <source>
        <dbReference type="EMBL" id="ETP35726.1"/>
    </source>
</evidence>
<dbReference type="EMBL" id="ANIY01003420">
    <property type="protein sequence ID" value="ETP35726.1"/>
    <property type="molecule type" value="Genomic_DNA"/>
</dbReference>
<feature type="transmembrane region" description="Helical" evidence="1">
    <location>
        <begin position="14"/>
        <end position="32"/>
    </location>
</feature>
<accession>W2YLG1</accession>
<keyword evidence="1" id="KW-0812">Transmembrane</keyword>
<dbReference type="AlphaFoldDB" id="W2YLG1"/>
<keyword evidence="1" id="KW-0472">Membrane</keyword>
<protein>
    <recommendedName>
        <fullName evidence="4">Amino acid transporter transmembrane domain-containing protein</fullName>
    </recommendedName>
</protein>
<evidence type="ECO:0008006" key="4">
    <source>
        <dbReference type="Google" id="ProtNLM"/>
    </source>
</evidence>